<feature type="compositionally biased region" description="Basic and acidic residues" evidence="1">
    <location>
        <begin position="39"/>
        <end position="50"/>
    </location>
</feature>
<keyword evidence="3" id="KW-1185">Reference proteome</keyword>
<evidence type="ECO:0000313" key="2">
    <source>
        <dbReference type="EMBL" id="RPD56092.1"/>
    </source>
</evidence>
<dbReference type="Proteomes" id="UP000313359">
    <property type="component" value="Unassembled WGS sequence"/>
</dbReference>
<sequence>MPPKHFLTSNFRVAFEEYFQSDQQRNAIDTLQEHITEVRDGTEQQRRELGVSRPQDTTPAQVEDRIAAYLDKCYWQLAQFYRYSNPCRIAEAEPALREVLRYAQARGARRDVTPELYLAVAINKIPEKQQEALSLFSSAFDHYEEHGNPAFGPRSELWARASWARLLRRVERVRDAEVQERAIVDWVVSHPLVLPPTKLRALVSDEADSGVLNNIVEHPEVQAAVEKARERKST</sequence>
<dbReference type="AlphaFoldDB" id="A0A5C2RYF7"/>
<evidence type="ECO:0000313" key="3">
    <source>
        <dbReference type="Proteomes" id="UP000313359"/>
    </source>
</evidence>
<protein>
    <submittedName>
        <fullName evidence="2">Uncharacterized protein</fullName>
    </submittedName>
</protein>
<dbReference type="STRING" id="1328759.A0A5C2RYF7"/>
<dbReference type="EMBL" id="ML122290">
    <property type="protein sequence ID" value="RPD56092.1"/>
    <property type="molecule type" value="Genomic_DNA"/>
</dbReference>
<evidence type="ECO:0000256" key="1">
    <source>
        <dbReference type="SAM" id="MobiDB-lite"/>
    </source>
</evidence>
<proteinExistence type="predicted"/>
<name>A0A5C2RYF7_9APHY</name>
<accession>A0A5C2RYF7</accession>
<feature type="region of interest" description="Disordered" evidence="1">
    <location>
        <begin position="39"/>
        <end position="58"/>
    </location>
</feature>
<dbReference type="OrthoDB" id="5395091at2759"/>
<organism evidence="2 3">
    <name type="scientific">Lentinus tigrinus ALCF2SS1-6</name>
    <dbReference type="NCBI Taxonomy" id="1328759"/>
    <lineage>
        <taxon>Eukaryota</taxon>
        <taxon>Fungi</taxon>
        <taxon>Dikarya</taxon>
        <taxon>Basidiomycota</taxon>
        <taxon>Agaricomycotina</taxon>
        <taxon>Agaricomycetes</taxon>
        <taxon>Polyporales</taxon>
        <taxon>Polyporaceae</taxon>
        <taxon>Lentinus</taxon>
    </lineage>
</organism>
<reference evidence="2" key="1">
    <citation type="journal article" date="2018" name="Genome Biol. Evol.">
        <title>Genomics and development of Lentinus tigrinus, a white-rot wood-decaying mushroom with dimorphic fruiting bodies.</title>
        <authorList>
            <person name="Wu B."/>
            <person name="Xu Z."/>
            <person name="Knudson A."/>
            <person name="Carlson A."/>
            <person name="Chen N."/>
            <person name="Kovaka S."/>
            <person name="LaButti K."/>
            <person name="Lipzen A."/>
            <person name="Pennachio C."/>
            <person name="Riley R."/>
            <person name="Schakwitz W."/>
            <person name="Umezawa K."/>
            <person name="Ohm R.A."/>
            <person name="Grigoriev I.V."/>
            <person name="Nagy L.G."/>
            <person name="Gibbons J."/>
            <person name="Hibbett D."/>
        </authorList>
    </citation>
    <scope>NUCLEOTIDE SEQUENCE [LARGE SCALE GENOMIC DNA]</scope>
    <source>
        <strain evidence="2">ALCF2SS1-6</strain>
    </source>
</reference>
<gene>
    <name evidence="2" type="ORF">L227DRAFT_579064</name>
</gene>